<comment type="caution">
    <text evidence="1">The sequence shown here is derived from an EMBL/GenBank/DDBJ whole genome shotgun (WGS) entry which is preliminary data.</text>
</comment>
<name>A0A0N8PMW5_9BACL</name>
<dbReference type="Proteomes" id="UP000050482">
    <property type="component" value="Unassembled WGS sequence"/>
</dbReference>
<proteinExistence type="predicted"/>
<evidence type="ECO:0008006" key="3">
    <source>
        <dbReference type="Google" id="ProtNLM"/>
    </source>
</evidence>
<dbReference type="AlphaFoldDB" id="A0A0N8PMW5"/>
<dbReference type="PATRIC" id="fig|471514.4.peg.1317"/>
<sequence>MTYYLLHTGQPSAKRLLKRVPELREYQSTADIRSDDTVMRWGQSFEADPPQGRVLNPRVAAERAKSRVSMLQFLRQMGVRTLPKNQNAQGINIVRNYRFPIFDLRALTCFRADSGPAWVNQRIQRVQDNFREVSLDDDRVTTRAMYLAARALHTLGLDNGLVSVAMGQKGMLYVVDVTPNPVLKGRLLDLYAGAVERDIDSEKDVARGSLGPFLMGTDVELMLKNATSGKMVLASRYFSRKGNIGCDDRSVQFDGKRLPLLELRPEPDSNPVGLVANLRKLMTEASHTINQRNVEWRAGSMPFQPYSIGGHIHFSGLPFTSQFVRALDNYVGLPLMVVEDQRTAVLRRKRYGFYGDIRHKDYGGFEYRTPASFIVSPEIATAALCLAYVVAVHHRELPVYDIYDRQLQQSFFNGNAGALAPIAERNLALLARTSSYTRYREHIEPLVAMIRSGAVWNEQQDIRAAWGIPLVKPKAAQTSRRRALSRG</sequence>
<dbReference type="OrthoDB" id="2078085at2"/>
<keyword evidence="2" id="KW-1185">Reference proteome</keyword>
<dbReference type="InterPro" id="IPR025681">
    <property type="entry name" value="COOH-NH2_lig"/>
</dbReference>
<organism evidence="1 2">
    <name type="scientific">Alicyclobacillus ferrooxydans</name>
    <dbReference type="NCBI Taxonomy" id="471514"/>
    <lineage>
        <taxon>Bacteria</taxon>
        <taxon>Bacillati</taxon>
        <taxon>Bacillota</taxon>
        <taxon>Bacilli</taxon>
        <taxon>Bacillales</taxon>
        <taxon>Alicyclobacillaceae</taxon>
        <taxon>Alicyclobacillus</taxon>
    </lineage>
</organism>
<protein>
    <recommendedName>
        <fullName evidence="3">Phage phiEco32-like COOH.NH2 ligase-type 2</fullName>
    </recommendedName>
</protein>
<evidence type="ECO:0000313" key="1">
    <source>
        <dbReference type="EMBL" id="KPV39861.1"/>
    </source>
</evidence>
<dbReference type="EMBL" id="LJCO01000103">
    <property type="protein sequence ID" value="KPV39861.1"/>
    <property type="molecule type" value="Genomic_DNA"/>
</dbReference>
<reference evidence="1 2" key="1">
    <citation type="submission" date="2015-09" db="EMBL/GenBank/DDBJ databases">
        <title>Draft genome sequence of Alicyclobacillus ferrooxydans DSM 22381.</title>
        <authorList>
            <person name="Hemp J."/>
        </authorList>
    </citation>
    <scope>NUCLEOTIDE SEQUENCE [LARGE SCALE GENOMIC DNA]</scope>
    <source>
        <strain evidence="1 2">TC-34</strain>
    </source>
</reference>
<dbReference type="STRING" id="471514.AN477_22520"/>
<accession>A0A0N8PMW5</accession>
<dbReference type="RefSeq" id="WP_054971428.1">
    <property type="nucleotide sequence ID" value="NZ_LJCO01000103.1"/>
</dbReference>
<evidence type="ECO:0000313" key="2">
    <source>
        <dbReference type="Proteomes" id="UP000050482"/>
    </source>
</evidence>
<dbReference type="Pfam" id="PF14395">
    <property type="entry name" value="COOH-NH2_lig"/>
    <property type="match status" value="1"/>
</dbReference>
<gene>
    <name evidence="1" type="ORF">AN477_22520</name>
</gene>